<feature type="region of interest" description="Disordered" evidence="1">
    <location>
        <begin position="14"/>
        <end position="53"/>
    </location>
</feature>
<dbReference type="EMBL" id="JAHYIQ010000001">
    <property type="protein sequence ID" value="KAK1137566.1"/>
    <property type="molecule type" value="Genomic_DNA"/>
</dbReference>
<sequence length="53" mass="6038">LEIVAAGCWLLHGHEDDYGYGYGYDYDDSEDSDEARRRVSRLHNTQNTSASKT</sequence>
<reference evidence="2" key="1">
    <citation type="submission" date="2021-10" db="EMBL/GenBank/DDBJ databases">
        <title>Melipona bicolor Genome sequencing and assembly.</title>
        <authorList>
            <person name="Araujo N.S."/>
            <person name="Arias M.C."/>
        </authorList>
    </citation>
    <scope>NUCLEOTIDE SEQUENCE</scope>
    <source>
        <strain evidence="2">USP_2M_L1-L4_2017</strain>
        <tissue evidence="2">Whole body</tissue>
    </source>
</reference>
<dbReference type="Proteomes" id="UP001177670">
    <property type="component" value="Unassembled WGS sequence"/>
</dbReference>
<feature type="compositionally biased region" description="Polar residues" evidence="1">
    <location>
        <begin position="42"/>
        <end position="53"/>
    </location>
</feature>
<feature type="non-terminal residue" evidence="2">
    <location>
        <position position="1"/>
    </location>
</feature>
<feature type="non-terminal residue" evidence="2">
    <location>
        <position position="53"/>
    </location>
</feature>
<protein>
    <submittedName>
        <fullName evidence="2">Uncharacterized protein</fullName>
    </submittedName>
</protein>
<name>A0AA40GGU3_9HYME</name>
<dbReference type="AlphaFoldDB" id="A0AA40GGU3"/>
<proteinExistence type="predicted"/>
<keyword evidence="3" id="KW-1185">Reference proteome</keyword>
<evidence type="ECO:0000313" key="3">
    <source>
        <dbReference type="Proteomes" id="UP001177670"/>
    </source>
</evidence>
<accession>A0AA40GGU3</accession>
<evidence type="ECO:0000256" key="1">
    <source>
        <dbReference type="SAM" id="MobiDB-lite"/>
    </source>
</evidence>
<organism evidence="2 3">
    <name type="scientific">Melipona bicolor</name>
    <dbReference type="NCBI Taxonomy" id="60889"/>
    <lineage>
        <taxon>Eukaryota</taxon>
        <taxon>Metazoa</taxon>
        <taxon>Ecdysozoa</taxon>
        <taxon>Arthropoda</taxon>
        <taxon>Hexapoda</taxon>
        <taxon>Insecta</taxon>
        <taxon>Pterygota</taxon>
        <taxon>Neoptera</taxon>
        <taxon>Endopterygota</taxon>
        <taxon>Hymenoptera</taxon>
        <taxon>Apocrita</taxon>
        <taxon>Aculeata</taxon>
        <taxon>Apoidea</taxon>
        <taxon>Anthophila</taxon>
        <taxon>Apidae</taxon>
        <taxon>Melipona</taxon>
    </lineage>
</organism>
<gene>
    <name evidence="2" type="ORF">K0M31_002070</name>
</gene>
<evidence type="ECO:0000313" key="2">
    <source>
        <dbReference type="EMBL" id="KAK1137566.1"/>
    </source>
</evidence>
<comment type="caution">
    <text evidence="2">The sequence shown here is derived from an EMBL/GenBank/DDBJ whole genome shotgun (WGS) entry which is preliminary data.</text>
</comment>